<feature type="compositionally biased region" description="Basic and acidic residues" evidence="2">
    <location>
        <begin position="21"/>
        <end position="39"/>
    </location>
</feature>
<sequence length="139" mass="15793">MSARPREPSPGRHFVLQSDRVAARERDPSPSVTHHDGPPRDPGLTRTSKAASFAPLDREIATEVKELRREVGDLGQQVDTLEQAQDAQEEEIDSHRRELLILQERNLELQYQLEDLENRSRRSNIRIKGIPIRAVSGSL</sequence>
<feature type="compositionally biased region" description="Basic and acidic residues" evidence="2">
    <location>
        <begin position="1"/>
        <end position="10"/>
    </location>
</feature>
<name>A0AAV7NPN0_PLEWA</name>
<dbReference type="AlphaFoldDB" id="A0AAV7NPN0"/>
<evidence type="ECO:0000313" key="4">
    <source>
        <dbReference type="Proteomes" id="UP001066276"/>
    </source>
</evidence>
<keyword evidence="1" id="KW-0175">Coiled coil</keyword>
<organism evidence="3 4">
    <name type="scientific">Pleurodeles waltl</name>
    <name type="common">Iberian ribbed newt</name>
    <dbReference type="NCBI Taxonomy" id="8319"/>
    <lineage>
        <taxon>Eukaryota</taxon>
        <taxon>Metazoa</taxon>
        <taxon>Chordata</taxon>
        <taxon>Craniata</taxon>
        <taxon>Vertebrata</taxon>
        <taxon>Euteleostomi</taxon>
        <taxon>Amphibia</taxon>
        <taxon>Batrachia</taxon>
        <taxon>Caudata</taxon>
        <taxon>Salamandroidea</taxon>
        <taxon>Salamandridae</taxon>
        <taxon>Pleurodelinae</taxon>
        <taxon>Pleurodeles</taxon>
    </lineage>
</organism>
<dbReference type="Proteomes" id="UP001066276">
    <property type="component" value="Chromosome 8"/>
</dbReference>
<comment type="caution">
    <text evidence="3">The sequence shown here is derived from an EMBL/GenBank/DDBJ whole genome shotgun (WGS) entry which is preliminary data.</text>
</comment>
<dbReference type="EMBL" id="JANPWB010000012">
    <property type="protein sequence ID" value="KAJ1116629.1"/>
    <property type="molecule type" value="Genomic_DNA"/>
</dbReference>
<evidence type="ECO:0000256" key="2">
    <source>
        <dbReference type="SAM" id="MobiDB-lite"/>
    </source>
</evidence>
<feature type="coiled-coil region" evidence="1">
    <location>
        <begin position="64"/>
        <end position="119"/>
    </location>
</feature>
<protein>
    <submittedName>
        <fullName evidence="3">Uncharacterized protein</fullName>
    </submittedName>
</protein>
<evidence type="ECO:0000313" key="3">
    <source>
        <dbReference type="EMBL" id="KAJ1116629.1"/>
    </source>
</evidence>
<reference evidence="3" key="1">
    <citation type="journal article" date="2022" name="bioRxiv">
        <title>Sequencing and chromosome-scale assembly of the giantPleurodeles waltlgenome.</title>
        <authorList>
            <person name="Brown T."/>
            <person name="Elewa A."/>
            <person name="Iarovenko S."/>
            <person name="Subramanian E."/>
            <person name="Araus A.J."/>
            <person name="Petzold A."/>
            <person name="Susuki M."/>
            <person name="Suzuki K.-i.T."/>
            <person name="Hayashi T."/>
            <person name="Toyoda A."/>
            <person name="Oliveira C."/>
            <person name="Osipova E."/>
            <person name="Leigh N.D."/>
            <person name="Simon A."/>
            <person name="Yun M.H."/>
        </authorList>
    </citation>
    <scope>NUCLEOTIDE SEQUENCE</scope>
    <source>
        <strain evidence="3">20211129_DDA</strain>
        <tissue evidence="3">Liver</tissue>
    </source>
</reference>
<keyword evidence="4" id="KW-1185">Reference proteome</keyword>
<evidence type="ECO:0000256" key="1">
    <source>
        <dbReference type="SAM" id="Coils"/>
    </source>
</evidence>
<gene>
    <name evidence="3" type="ORF">NDU88_004835</name>
</gene>
<accession>A0AAV7NPN0</accession>
<proteinExistence type="predicted"/>
<feature type="region of interest" description="Disordered" evidence="2">
    <location>
        <begin position="1"/>
        <end position="57"/>
    </location>
</feature>